<dbReference type="RefSeq" id="XP_066068675.1">
    <property type="nucleotide sequence ID" value="XM_066212578.1"/>
</dbReference>
<dbReference type="AlphaFoldDB" id="A0AAJ8M110"/>
<dbReference type="GeneID" id="91087383"/>
<organism evidence="1 2">
    <name type="scientific">Cryptococcus depauperatus CBS 7841</name>
    <dbReference type="NCBI Taxonomy" id="1295531"/>
    <lineage>
        <taxon>Eukaryota</taxon>
        <taxon>Fungi</taxon>
        <taxon>Dikarya</taxon>
        <taxon>Basidiomycota</taxon>
        <taxon>Agaricomycotina</taxon>
        <taxon>Tremellomycetes</taxon>
        <taxon>Tremellales</taxon>
        <taxon>Cryptococcaceae</taxon>
        <taxon>Cryptococcus</taxon>
    </lineage>
</organism>
<reference evidence="1" key="2">
    <citation type="journal article" date="2022" name="Elife">
        <title>Obligate sexual reproduction of a homothallic fungus closely related to the Cryptococcus pathogenic species complex.</title>
        <authorList>
            <person name="Passer A.R."/>
            <person name="Clancey S.A."/>
            <person name="Shea T."/>
            <person name="David-Palma M."/>
            <person name="Averette A.F."/>
            <person name="Boekhout T."/>
            <person name="Porcel B.M."/>
            <person name="Nowrousian M."/>
            <person name="Cuomo C.A."/>
            <person name="Sun S."/>
            <person name="Heitman J."/>
            <person name="Coelho M.A."/>
        </authorList>
    </citation>
    <scope>NUCLEOTIDE SEQUENCE</scope>
    <source>
        <strain evidence="1">CBS 7841</strain>
    </source>
</reference>
<keyword evidence="2" id="KW-1185">Reference proteome</keyword>
<reference evidence="1" key="3">
    <citation type="submission" date="2024-01" db="EMBL/GenBank/DDBJ databases">
        <authorList>
            <person name="Coelho M.A."/>
            <person name="David-Palma M."/>
            <person name="Shea T."/>
            <person name="Sun S."/>
            <person name="Cuomo C.A."/>
            <person name="Heitman J."/>
        </authorList>
    </citation>
    <scope>NUCLEOTIDE SEQUENCE</scope>
    <source>
        <strain evidence="1">CBS 7841</strain>
    </source>
</reference>
<dbReference type="KEGG" id="cdep:91087383"/>
<accession>A0AAJ8M110</accession>
<evidence type="ECO:0000313" key="1">
    <source>
        <dbReference type="EMBL" id="WVN87975.1"/>
    </source>
</evidence>
<proteinExistence type="predicted"/>
<sequence>MIIDSLQKHPNSSDLSVFHEDGTVGYVLIDAVGSVMEAIQNSEMGELWHELIFPQSFGVEPTRCWGFRNIGRLLDLSQGSVWDRTGLEGSWRSSYAFLDYSDCMSLNEPELVLLRERAAPLDLTRYHEAIGDLMYLNLTLDEPSSLTFKSYGLPSVTTNLPTSSFLPALHFVGDSRQNDNSQNTSFIRDITGKINGGWNVFRTEGEGAREDSLAFGLMQREKDTSLMVQSGAGSVDLHT</sequence>
<reference evidence="1" key="1">
    <citation type="submission" date="2016-06" db="EMBL/GenBank/DDBJ databases">
        <authorList>
            <person name="Cuomo C."/>
            <person name="Litvintseva A."/>
            <person name="Heitman J."/>
            <person name="Chen Y."/>
            <person name="Sun S."/>
            <person name="Springer D."/>
            <person name="Dromer F."/>
            <person name="Young S."/>
            <person name="Zeng Q."/>
            <person name="Chapman S."/>
            <person name="Gujja S."/>
            <person name="Saif S."/>
            <person name="Birren B."/>
        </authorList>
    </citation>
    <scope>NUCLEOTIDE SEQUENCE</scope>
    <source>
        <strain evidence="1">CBS 7841</strain>
    </source>
</reference>
<protein>
    <submittedName>
        <fullName evidence="1">Uncharacterized protein</fullName>
    </submittedName>
</protein>
<gene>
    <name evidence="1" type="ORF">L203_103172</name>
</gene>
<dbReference type="Proteomes" id="UP000094043">
    <property type="component" value="Chromosome 3"/>
</dbReference>
<dbReference type="EMBL" id="CP143786">
    <property type="protein sequence ID" value="WVN87975.1"/>
    <property type="molecule type" value="Genomic_DNA"/>
</dbReference>
<name>A0AAJ8M110_9TREE</name>
<evidence type="ECO:0000313" key="2">
    <source>
        <dbReference type="Proteomes" id="UP000094043"/>
    </source>
</evidence>